<evidence type="ECO:0000256" key="7">
    <source>
        <dbReference type="ARBA" id="ARBA00022723"/>
    </source>
</evidence>
<dbReference type="GO" id="GO:0046872">
    <property type="term" value="F:metal ion binding"/>
    <property type="evidence" value="ECO:0007669"/>
    <property type="project" value="UniProtKB-KW"/>
</dbReference>
<keyword evidence="13 15" id="KW-0811">Translocation</keyword>
<organism evidence="21 22">
    <name type="scientific">Emcibacter nanhaiensis</name>
    <dbReference type="NCBI Taxonomy" id="1505037"/>
    <lineage>
        <taxon>Bacteria</taxon>
        <taxon>Pseudomonadati</taxon>
        <taxon>Pseudomonadota</taxon>
        <taxon>Alphaproteobacteria</taxon>
        <taxon>Emcibacterales</taxon>
        <taxon>Emcibacteraceae</taxon>
        <taxon>Emcibacter</taxon>
    </lineage>
</organism>
<dbReference type="Gene3D" id="3.10.450.50">
    <property type="match status" value="1"/>
</dbReference>
<dbReference type="PROSITE" id="PS51192">
    <property type="entry name" value="HELICASE_ATP_BIND_1"/>
    <property type="match status" value="1"/>
</dbReference>
<dbReference type="PANTHER" id="PTHR30612">
    <property type="entry name" value="SECA INNER MEMBRANE COMPONENT OF SEC PROTEIN SECRETION SYSTEM"/>
    <property type="match status" value="1"/>
</dbReference>
<evidence type="ECO:0000256" key="10">
    <source>
        <dbReference type="ARBA" id="ARBA00022840"/>
    </source>
</evidence>
<dbReference type="GO" id="GO:0043952">
    <property type="term" value="P:protein transport by the Sec complex"/>
    <property type="evidence" value="ECO:0007669"/>
    <property type="project" value="TreeGrafter"/>
</dbReference>
<dbReference type="NCBIfam" id="NF009538">
    <property type="entry name" value="PRK12904.1"/>
    <property type="match status" value="1"/>
</dbReference>
<dbReference type="EC" id="7.4.2.8" evidence="15"/>
<dbReference type="PROSITE" id="PS51194">
    <property type="entry name" value="HELICASE_CTER"/>
    <property type="match status" value="1"/>
</dbReference>
<evidence type="ECO:0000256" key="4">
    <source>
        <dbReference type="ARBA" id="ARBA00022475"/>
    </source>
</evidence>
<dbReference type="SMART" id="SM00958">
    <property type="entry name" value="SecA_PP_bind"/>
    <property type="match status" value="1"/>
</dbReference>
<dbReference type="AlphaFoldDB" id="A0A501PMQ0"/>
<dbReference type="GO" id="GO:0065002">
    <property type="term" value="P:intracellular protein transmembrane transport"/>
    <property type="evidence" value="ECO:0007669"/>
    <property type="project" value="UniProtKB-UniRule"/>
</dbReference>
<dbReference type="SUPFAM" id="SSF81886">
    <property type="entry name" value="Helical scaffold and wing domains of SecA"/>
    <property type="match status" value="1"/>
</dbReference>
<dbReference type="InterPro" id="IPR000185">
    <property type="entry name" value="SecA"/>
</dbReference>
<comment type="catalytic activity">
    <reaction evidence="15">
        <text>ATP + H2O + cellular proteinSide 1 = ADP + phosphate + cellular proteinSide 2.</text>
        <dbReference type="EC" id="7.4.2.8"/>
    </reaction>
</comment>
<dbReference type="InterPro" id="IPR036266">
    <property type="entry name" value="SecA_Wing/Scaffold_sf"/>
</dbReference>
<dbReference type="PROSITE" id="PS51196">
    <property type="entry name" value="SECA_MOTOR_DEAD"/>
    <property type="match status" value="1"/>
</dbReference>
<dbReference type="SUPFAM" id="SSF52540">
    <property type="entry name" value="P-loop containing nucleoside triphosphate hydrolases"/>
    <property type="match status" value="2"/>
</dbReference>
<keyword evidence="3 15" id="KW-0813">Transport</keyword>
<dbReference type="InterPro" id="IPR011116">
    <property type="entry name" value="SecA_Wing/Scaffold"/>
</dbReference>
<reference evidence="22" key="1">
    <citation type="submission" date="2019-06" db="EMBL/GenBank/DDBJ databases">
        <title>The complete genome of Emcibacter congregatus ZYLT.</title>
        <authorList>
            <person name="Zhao Z."/>
        </authorList>
    </citation>
    <scope>NUCLEOTIDE SEQUENCE [LARGE SCALE GENOMIC DNA]</scope>
    <source>
        <strain evidence="22">MCCC 1A06723</strain>
    </source>
</reference>
<evidence type="ECO:0000256" key="16">
    <source>
        <dbReference type="RuleBase" id="RU003874"/>
    </source>
</evidence>
<proteinExistence type="inferred from homology"/>
<evidence type="ECO:0000259" key="19">
    <source>
        <dbReference type="PROSITE" id="PS51194"/>
    </source>
</evidence>
<dbReference type="FunFam" id="3.40.50.300:FF:001790">
    <property type="entry name" value="Protein translocase subunit SecA"/>
    <property type="match status" value="1"/>
</dbReference>
<protein>
    <recommendedName>
        <fullName evidence="15 16">Protein translocase subunit SecA</fullName>
        <ecNumber evidence="15">7.4.2.8</ecNumber>
    </recommendedName>
</protein>
<dbReference type="GO" id="GO:0008564">
    <property type="term" value="F:protein-exporting ATPase activity"/>
    <property type="evidence" value="ECO:0007669"/>
    <property type="project" value="UniProtKB-EC"/>
</dbReference>
<dbReference type="PANTHER" id="PTHR30612:SF0">
    <property type="entry name" value="CHLOROPLAST PROTEIN-TRANSPORTING ATPASE"/>
    <property type="match status" value="1"/>
</dbReference>
<dbReference type="GO" id="GO:0017038">
    <property type="term" value="P:protein import"/>
    <property type="evidence" value="ECO:0007669"/>
    <property type="project" value="InterPro"/>
</dbReference>
<dbReference type="Gene3D" id="3.90.1440.10">
    <property type="entry name" value="SecA, preprotein cross-linking domain"/>
    <property type="match status" value="1"/>
</dbReference>
<comment type="subcellular location">
    <subcellularLocation>
        <location evidence="15">Cell membrane</location>
        <topology evidence="15">Peripheral membrane protein</topology>
        <orientation evidence="15">Cytoplasmic side</orientation>
    </subcellularLocation>
    <subcellularLocation>
        <location evidence="15">Cytoplasm</location>
    </subcellularLocation>
    <text evidence="15">Distribution is 50-50.</text>
</comment>
<dbReference type="FunFam" id="1.10.3060.10:FF:000003">
    <property type="entry name" value="Protein translocase subunit SecA"/>
    <property type="match status" value="1"/>
</dbReference>
<dbReference type="Pfam" id="PF02810">
    <property type="entry name" value="SEC-C"/>
    <property type="match status" value="2"/>
</dbReference>
<keyword evidence="9" id="KW-0862">Zinc</keyword>
<evidence type="ECO:0000313" key="22">
    <source>
        <dbReference type="Proteomes" id="UP000319148"/>
    </source>
</evidence>
<dbReference type="GO" id="GO:0005886">
    <property type="term" value="C:plasma membrane"/>
    <property type="evidence" value="ECO:0007669"/>
    <property type="project" value="UniProtKB-SubCell"/>
</dbReference>
<comment type="similarity">
    <text evidence="2 15 16">Belongs to the SecA family.</text>
</comment>
<dbReference type="PRINTS" id="PR00906">
    <property type="entry name" value="SECA"/>
</dbReference>
<dbReference type="GO" id="GO:0005524">
    <property type="term" value="F:ATP binding"/>
    <property type="evidence" value="ECO:0007669"/>
    <property type="project" value="UniProtKB-UniRule"/>
</dbReference>
<dbReference type="HAMAP" id="MF_01382">
    <property type="entry name" value="SecA"/>
    <property type="match status" value="1"/>
</dbReference>
<dbReference type="GO" id="GO:0031522">
    <property type="term" value="C:cell envelope Sec protein transport complex"/>
    <property type="evidence" value="ECO:0007669"/>
    <property type="project" value="TreeGrafter"/>
</dbReference>
<feature type="binding site" evidence="15">
    <location>
        <position position="500"/>
    </location>
    <ligand>
        <name>ATP</name>
        <dbReference type="ChEBI" id="CHEBI:30616"/>
    </ligand>
</feature>
<sequence length="916" mass="102955">MLGMGKVARKIFGSSNDRFIKSLKPRIEAINALEEGLSALSDEELKAKTAEFRARLDDGASLDSLLAEAFAVVREAAKRSLGLRHYDVQLMGGIVLHEGKITEMKTGEGKTLVATLAAYLNALPGKGVHVVTVNDYLAQRDSQWMGKVYEFLGLTVGCIVPNLDEMSRKQAYQADITYATNNELGFDYLRDNMKFHPDAMVQRAPVYAIVDEVDSILVDEARTPLIISGPTEDKSELYVAIDKLIPSLVEEDYEVDEKSNNISLTEEGMEHLEQILQEAGLIEGGMYDFGNVAVVHHVNQALKAHKLFQAEKDYIVKDGQVVIIDEFTGRMMEGRRYSDGLHQALEAKEGVEIKTENQTLASVTFQNYFRLYEKLAGMTGTAATEADEFADIYGLAVVEMPTHVPVARKDEDDEVYRTAAEKYNAIIDVIEDCQKRNQPVLVGTVSIEKSEYLADMLKKRKIKHNVLNAKFHEQEAYIVAQAGRPGAVTIATNMAGRGTDIQLGGNLEMRIEQEVTDIDEGARAKAIETIKAEIERDKEIVKQAGGLCVVGTERHESRRIDNQLRGRSGRQGDPGQSRFFLSMEDDLMRIFGGERMDSLMQKFGLEEGEAIVHPWINRAIEKAQQKVEARNYDIRKNLLKYDDVMNDQRKAIYEQRLEVMSAEDVSDTVEDMRHETIEELVAAHVPARAYPEEWDMKGLGVELQRLFGRDFGAEEWIKEEGIDAVAFEDHLVEATNKFMEDRAQEIGPDIMKQVEKQILLQSIDSHWKEHLAQLDHLRQVIQLRAYGQRDPLNEYKTEAFSMFGDMLSRTRENVVTLMSHIQIHREEPMPELEDPELEALQTSHIDATTGENDAYSGGINPRDPKTWGSVPRNSPCPCGSGEKYKNCHGKIVPKVGRNDPCPCGSGKKYKHCHGTI</sequence>
<dbReference type="InterPro" id="IPR011115">
    <property type="entry name" value="SecA_DEAD"/>
</dbReference>
<dbReference type="InterPro" id="IPR020937">
    <property type="entry name" value="SecA_CS"/>
</dbReference>
<dbReference type="InterPro" id="IPR044722">
    <property type="entry name" value="SecA_SF2_C"/>
</dbReference>
<evidence type="ECO:0000256" key="6">
    <source>
        <dbReference type="ARBA" id="ARBA00022519"/>
    </source>
</evidence>
<keyword evidence="7" id="KW-0479">Metal-binding</keyword>
<keyword evidence="5 15" id="KW-0963">Cytoplasm</keyword>
<evidence type="ECO:0000256" key="5">
    <source>
        <dbReference type="ARBA" id="ARBA00022490"/>
    </source>
</evidence>
<dbReference type="InterPro" id="IPR014001">
    <property type="entry name" value="Helicase_ATP-bd"/>
</dbReference>
<feature type="domain" description="Helicase C-terminal" evidence="19">
    <location>
        <begin position="425"/>
        <end position="611"/>
    </location>
</feature>
<dbReference type="SMART" id="SM00957">
    <property type="entry name" value="SecA_DEAD"/>
    <property type="match status" value="1"/>
</dbReference>
<dbReference type="SUPFAM" id="SSF81767">
    <property type="entry name" value="Pre-protein crosslinking domain of SecA"/>
    <property type="match status" value="1"/>
</dbReference>
<keyword evidence="12 15" id="KW-1278">Translocase</keyword>
<evidence type="ECO:0000256" key="12">
    <source>
        <dbReference type="ARBA" id="ARBA00022967"/>
    </source>
</evidence>
<evidence type="ECO:0000256" key="9">
    <source>
        <dbReference type="ARBA" id="ARBA00022833"/>
    </source>
</evidence>
<feature type="domain" description="Helicase ATP-binding" evidence="18">
    <location>
        <begin position="91"/>
        <end position="249"/>
    </location>
</feature>
<keyword evidence="4 15" id="KW-1003">Cell membrane</keyword>
<comment type="caution">
    <text evidence="21">The sequence shown here is derived from an EMBL/GenBank/DDBJ whole genome shotgun (WGS) entry which is preliminary data.</text>
</comment>
<dbReference type="Pfam" id="PF21090">
    <property type="entry name" value="P-loop_SecA"/>
    <property type="match status" value="1"/>
</dbReference>
<evidence type="ECO:0000256" key="2">
    <source>
        <dbReference type="ARBA" id="ARBA00007650"/>
    </source>
</evidence>
<dbReference type="Gene3D" id="1.10.3060.10">
    <property type="entry name" value="Helical scaffold and wing domains of SecA"/>
    <property type="match status" value="1"/>
</dbReference>
<dbReference type="Gene3D" id="3.40.50.300">
    <property type="entry name" value="P-loop containing nucleotide triphosphate hydrolases"/>
    <property type="match status" value="2"/>
</dbReference>
<dbReference type="InterPro" id="IPR014018">
    <property type="entry name" value="SecA_motor_DEAD"/>
</dbReference>
<dbReference type="InterPro" id="IPR011130">
    <property type="entry name" value="SecA_preprotein_X-link_dom"/>
</dbReference>
<keyword evidence="10 15" id="KW-0067">ATP-binding</keyword>
<evidence type="ECO:0000256" key="3">
    <source>
        <dbReference type="ARBA" id="ARBA00022448"/>
    </source>
</evidence>
<evidence type="ECO:0000259" key="18">
    <source>
        <dbReference type="PROSITE" id="PS51192"/>
    </source>
</evidence>
<name>A0A501PMQ0_9PROT</name>
<gene>
    <name evidence="15 21" type="primary">secA</name>
    <name evidence="21" type="ORF">FIV46_04120</name>
</gene>
<feature type="domain" description="SecA family profile" evidence="20">
    <location>
        <begin position="5"/>
        <end position="612"/>
    </location>
</feature>
<dbReference type="InterPro" id="IPR036670">
    <property type="entry name" value="SecA_X-link_sf"/>
</dbReference>
<keyword evidence="11 15" id="KW-0653">Protein transport</keyword>
<dbReference type="InterPro" id="IPR027417">
    <property type="entry name" value="P-loop_NTPase"/>
</dbReference>
<accession>A0A501PMQ0</accession>
<evidence type="ECO:0000256" key="15">
    <source>
        <dbReference type="HAMAP-Rule" id="MF_01382"/>
    </source>
</evidence>
<dbReference type="Pfam" id="PF07517">
    <property type="entry name" value="SecA_DEAD"/>
    <property type="match status" value="1"/>
</dbReference>
<dbReference type="GO" id="GO:0006605">
    <property type="term" value="P:protein targeting"/>
    <property type="evidence" value="ECO:0007669"/>
    <property type="project" value="UniProtKB-UniRule"/>
</dbReference>
<evidence type="ECO:0000256" key="14">
    <source>
        <dbReference type="ARBA" id="ARBA00023136"/>
    </source>
</evidence>
<dbReference type="NCBIfam" id="TIGR00963">
    <property type="entry name" value="secA"/>
    <property type="match status" value="1"/>
</dbReference>
<evidence type="ECO:0000256" key="13">
    <source>
        <dbReference type="ARBA" id="ARBA00023010"/>
    </source>
</evidence>
<feature type="region of interest" description="Disordered" evidence="17">
    <location>
        <begin position="849"/>
        <end position="870"/>
    </location>
</feature>
<dbReference type="FunFam" id="3.90.1440.10:FF:000001">
    <property type="entry name" value="Preprotein translocase subunit SecA"/>
    <property type="match status" value="1"/>
</dbReference>
<evidence type="ECO:0000259" key="20">
    <source>
        <dbReference type="PROSITE" id="PS51196"/>
    </source>
</evidence>
<keyword evidence="8 15" id="KW-0547">Nucleotide-binding</keyword>
<evidence type="ECO:0000256" key="1">
    <source>
        <dbReference type="ARBA" id="ARBA00001947"/>
    </source>
</evidence>
<dbReference type="GO" id="GO:0005829">
    <property type="term" value="C:cytosol"/>
    <property type="evidence" value="ECO:0007669"/>
    <property type="project" value="TreeGrafter"/>
</dbReference>
<comment type="cofactor">
    <cofactor evidence="1">
        <name>Zn(2+)</name>
        <dbReference type="ChEBI" id="CHEBI:29105"/>
    </cofactor>
</comment>
<dbReference type="FunFam" id="3.40.50.300:FF:000334">
    <property type="entry name" value="Protein translocase subunit SecA"/>
    <property type="match status" value="1"/>
</dbReference>
<dbReference type="CDD" id="cd18803">
    <property type="entry name" value="SF2_C_secA"/>
    <property type="match status" value="1"/>
</dbReference>
<dbReference type="CDD" id="cd17928">
    <property type="entry name" value="DEXDc_SecA"/>
    <property type="match status" value="1"/>
</dbReference>
<dbReference type="RefSeq" id="WP_139938708.1">
    <property type="nucleotide sequence ID" value="NZ_JBHSYP010000003.1"/>
</dbReference>
<keyword evidence="14 15" id="KW-0472">Membrane</keyword>
<dbReference type="PROSITE" id="PS01312">
    <property type="entry name" value="SECA"/>
    <property type="match status" value="1"/>
</dbReference>
<dbReference type="Proteomes" id="UP000319148">
    <property type="component" value="Unassembled WGS sequence"/>
</dbReference>
<dbReference type="InterPro" id="IPR001650">
    <property type="entry name" value="Helicase_C-like"/>
</dbReference>
<dbReference type="InterPro" id="IPR004027">
    <property type="entry name" value="SEC_C_motif"/>
</dbReference>
<dbReference type="Pfam" id="PF01043">
    <property type="entry name" value="SecA_PP_bind"/>
    <property type="match status" value="1"/>
</dbReference>
<feature type="binding site" evidence="15">
    <location>
        <begin position="107"/>
        <end position="111"/>
    </location>
    <ligand>
        <name>ATP</name>
        <dbReference type="ChEBI" id="CHEBI:30616"/>
    </ligand>
</feature>
<dbReference type="OrthoDB" id="9805579at2"/>
<evidence type="ECO:0000256" key="17">
    <source>
        <dbReference type="SAM" id="MobiDB-lite"/>
    </source>
</evidence>
<evidence type="ECO:0000256" key="11">
    <source>
        <dbReference type="ARBA" id="ARBA00022927"/>
    </source>
</evidence>
<dbReference type="SUPFAM" id="SSF103642">
    <property type="entry name" value="Sec-C motif"/>
    <property type="match status" value="1"/>
</dbReference>
<feature type="binding site" evidence="15">
    <location>
        <position position="89"/>
    </location>
    <ligand>
        <name>ATP</name>
        <dbReference type="ChEBI" id="CHEBI:30616"/>
    </ligand>
</feature>
<keyword evidence="6" id="KW-0997">Cell inner membrane</keyword>
<comment type="subunit">
    <text evidence="15">Monomer and homodimer. Part of the essential Sec protein translocation apparatus which comprises SecA, SecYEG and auxiliary proteins SecDF-YajC and YidC.</text>
</comment>
<comment type="function">
    <text evidence="15">Part of the Sec protein translocase complex. Interacts with the SecYEG preprotein conducting channel. Has a central role in coupling the hydrolysis of ATP to the transfer of proteins into and across the cell membrane, serving both as a receptor for the preprotein-SecB complex and as an ATP-driven molecular motor driving the stepwise translocation of polypeptide chains across the membrane.</text>
</comment>
<dbReference type="EMBL" id="VFIY01000005">
    <property type="protein sequence ID" value="TPD61402.1"/>
    <property type="molecule type" value="Genomic_DNA"/>
</dbReference>
<evidence type="ECO:0000313" key="21">
    <source>
        <dbReference type="EMBL" id="TPD61402.1"/>
    </source>
</evidence>
<keyword evidence="22" id="KW-1185">Reference proteome</keyword>
<dbReference type="Pfam" id="PF07516">
    <property type="entry name" value="SecA_SW"/>
    <property type="match status" value="1"/>
</dbReference>
<evidence type="ECO:0000256" key="8">
    <source>
        <dbReference type="ARBA" id="ARBA00022741"/>
    </source>
</evidence>